<dbReference type="InterPro" id="IPR050151">
    <property type="entry name" value="Class-I_Pyr_Nuc-Dis_Oxidored"/>
</dbReference>
<keyword evidence="8 16" id="KW-0560">Oxidoreductase</keyword>
<organism evidence="19 20">
    <name type="scientific">Thermomonospora umbrina</name>
    <dbReference type="NCBI Taxonomy" id="111806"/>
    <lineage>
        <taxon>Bacteria</taxon>
        <taxon>Bacillati</taxon>
        <taxon>Actinomycetota</taxon>
        <taxon>Actinomycetes</taxon>
        <taxon>Streptosporangiales</taxon>
        <taxon>Thermomonosporaceae</taxon>
        <taxon>Thermomonospora</taxon>
    </lineage>
</organism>
<comment type="similarity">
    <text evidence="2 16">Belongs to the class-I pyridine nucleotide-disulfide oxidoreductase family.</text>
</comment>
<evidence type="ECO:0000313" key="19">
    <source>
        <dbReference type="EMBL" id="REE98689.1"/>
    </source>
</evidence>
<dbReference type="InterPro" id="IPR001100">
    <property type="entry name" value="Pyr_nuc-diS_OxRdtase"/>
</dbReference>
<dbReference type="SUPFAM" id="SSF51905">
    <property type="entry name" value="FAD/NAD(P)-binding domain"/>
    <property type="match status" value="1"/>
</dbReference>
<evidence type="ECO:0000256" key="2">
    <source>
        <dbReference type="ARBA" id="ARBA00007532"/>
    </source>
</evidence>
<evidence type="ECO:0000256" key="8">
    <source>
        <dbReference type="ARBA" id="ARBA00023002"/>
    </source>
</evidence>
<evidence type="ECO:0000256" key="6">
    <source>
        <dbReference type="ARBA" id="ARBA00022630"/>
    </source>
</evidence>
<dbReference type="OrthoDB" id="9800167at2"/>
<dbReference type="InterPro" id="IPR006258">
    <property type="entry name" value="Lipoamide_DH"/>
</dbReference>
<dbReference type="GO" id="GO:0050660">
    <property type="term" value="F:flavin adenine dinucleotide binding"/>
    <property type="evidence" value="ECO:0007669"/>
    <property type="project" value="InterPro"/>
</dbReference>
<dbReference type="PROSITE" id="PS00076">
    <property type="entry name" value="PYRIDINE_REDOX_1"/>
    <property type="match status" value="1"/>
</dbReference>
<dbReference type="SUPFAM" id="SSF55424">
    <property type="entry name" value="FAD/NAD-linked reductases, dimerisation (C-terminal) domain"/>
    <property type="match status" value="1"/>
</dbReference>
<dbReference type="Proteomes" id="UP000256661">
    <property type="component" value="Unassembled WGS sequence"/>
</dbReference>
<feature type="binding site" evidence="14">
    <location>
        <position position="315"/>
    </location>
    <ligand>
        <name>FAD</name>
        <dbReference type="ChEBI" id="CHEBI:57692"/>
    </ligand>
</feature>
<dbReference type="PRINTS" id="PR00411">
    <property type="entry name" value="PNDRDTASEI"/>
</dbReference>
<dbReference type="Gene3D" id="3.50.50.60">
    <property type="entry name" value="FAD/NAD(P)-binding domain"/>
    <property type="match status" value="2"/>
</dbReference>
<evidence type="ECO:0000256" key="11">
    <source>
        <dbReference type="ARBA" id="ARBA00023284"/>
    </source>
</evidence>
<dbReference type="Pfam" id="PF07992">
    <property type="entry name" value="Pyr_redox_2"/>
    <property type="match status" value="1"/>
</dbReference>
<evidence type="ECO:0000256" key="5">
    <source>
        <dbReference type="ARBA" id="ARBA00022490"/>
    </source>
</evidence>
<gene>
    <name evidence="19" type="ORF">DFJ69_4182</name>
</gene>
<evidence type="ECO:0000256" key="9">
    <source>
        <dbReference type="ARBA" id="ARBA00023027"/>
    </source>
</evidence>
<dbReference type="Pfam" id="PF02852">
    <property type="entry name" value="Pyr_redox_dim"/>
    <property type="match status" value="1"/>
</dbReference>
<proteinExistence type="inferred from homology"/>
<evidence type="ECO:0000259" key="18">
    <source>
        <dbReference type="Pfam" id="PF07992"/>
    </source>
</evidence>
<keyword evidence="6 16" id="KW-0285">Flavoprotein</keyword>
<keyword evidence="9 14" id="KW-0520">NAD</keyword>
<keyword evidence="20" id="KW-1185">Reference proteome</keyword>
<dbReference type="Gene3D" id="3.30.390.30">
    <property type="match status" value="1"/>
</dbReference>
<feature type="binding site" evidence="14">
    <location>
        <position position="274"/>
    </location>
    <ligand>
        <name>NAD(+)</name>
        <dbReference type="ChEBI" id="CHEBI:57540"/>
    </ligand>
</feature>
<keyword evidence="14" id="KW-0547">Nucleotide-binding</keyword>
<reference evidence="19 20" key="1">
    <citation type="submission" date="2018-08" db="EMBL/GenBank/DDBJ databases">
        <title>Sequencing the genomes of 1000 actinobacteria strains.</title>
        <authorList>
            <person name="Klenk H.-P."/>
        </authorList>
    </citation>
    <scope>NUCLEOTIDE SEQUENCE [LARGE SCALE GENOMIC DNA]</scope>
    <source>
        <strain evidence="19 20">DSM 43927</strain>
    </source>
</reference>
<dbReference type="InterPro" id="IPR036188">
    <property type="entry name" value="FAD/NAD-bd_sf"/>
</dbReference>
<evidence type="ECO:0000256" key="1">
    <source>
        <dbReference type="ARBA" id="ARBA00004496"/>
    </source>
</evidence>
<protein>
    <recommendedName>
        <fullName evidence="4 16">Dihydrolipoyl dehydrogenase</fullName>
        <ecNumber evidence="3 16">1.8.1.4</ecNumber>
    </recommendedName>
</protein>
<dbReference type="InterPro" id="IPR016156">
    <property type="entry name" value="FAD/NAD-linked_Rdtase_dimer_sf"/>
</dbReference>
<evidence type="ECO:0000259" key="17">
    <source>
        <dbReference type="Pfam" id="PF02852"/>
    </source>
</evidence>
<dbReference type="InterPro" id="IPR012999">
    <property type="entry name" value="Pyr_OxRdtase_I_AS"/>
</dbReference>
<comment type="catalytic activity">
    <reaction evidence="12 16">
        <text>N(6)-[(R)-dihydrolipoyl]-L-lysyl-[protein] + NAD(+) = N(6)-[(R)-lipoyl]-L-lysyl-[protein] + NADH + H(+)</text>
        <dbReference type="Rhea" id="RHEA:15045"/>
        <dbReference type="Rhea" id="RHEA-COMP:10474"/>
        <dbReference type="Rhea" id="RHEA-COMP:10475"/>
        <dbReference type="ChEBI" id="CHEBI:15378"/>
        <dbReference type="ChEBI" id="CHEBI:57540"/>
        <dbReference type="ChEBI" id="CHEBI:57945"/>
        <dbReference type="ChEBI" id="CHEBI:83099"/>
        <dbReference type="ChEBI" id="CHEBI:83100"/>
        <dbReference type="EC" id="1.8.1.4"/>
    </reaction>
</comment>
<dbReference type="FunFam" id="3.30.390.30:FF:000001">
    <property type="entry name" value="Dihydrolipoyl dehydrogenase"/>
    <property type="match status" value="1"/>
</dbReference>
<evidence type="ECO:0000256" key="12">
    <source>
        <dbReference type="ARBA" id="ARBA00049187"/>
    </source>
</evidence>
<feature type="domain" description="FAD/NAD(P)-binding" evidence="18">
    <location>
        <begin position="5"/>
        <end position="330"/>
    </location>
</feature>
<dbReference type="PIRSF" id="PIRSF000350">
    <property type="entry name" value="Mercury_reductase_MerA"/>
    <property type="match status" value="1"/>
</dbReference>
<evidence type="ECO:0000256" key="10">
    <source>
        <dbReference type="ARBA" id="ARBA00023157"/>
    </source>
</evidence>
<feature type="binding site" evidence="14">
    <location>
        <position position="116"/>
    </location>
    <ligand>
        <name>FAD</name>
        <dbReference type="ChEBI" id="CHEBI:57692"/>
    </ligand>
</feature>
<name>A0A3D9SRV1_9ACTN</name>
<comment type="subcellular location">
    <subcellularLocation>
        <location evidence="1">Cytoplasm</location>
    </subcellularLocation>
</comment>
<feature type="binding site" evidence="14">
    <location>
        <begin position="183"/>
        <end position="190"/>
    </location>
    <ligand>
        <name>NAD(+)</name>
        <dbReference type="ChEBI" id="CHEBI:57540"/>
    </ligand>
</feature>
<dbReference type="EC" id="1.8.1.4" evidence="3 16"/>
<feature type="domain" description="Pyridine nucleotide-disulphide oxidoreductase dimerisation" evidence="17">
    <location>
        <begin position="350"/>
        <end position="458"/>
    </location>
</feature>
<dbReference type="InterPro" id="IPR004099">
    <property type="entry name" value="Pyr_nucl-diS_OxRdtase_dimer"/>
</dbReference>
<keyword evidence="7 14" id="KW-0274">FAD</keyword>
<feature type="disulfide bond" description="Redox-active" evidence="15">
    <location>
        <begin position="42"/>
        <end position="47"/>
    </location>
</feature>
<comment type="cofactor">
    <cofactor evidence="14 16">
        <name>FAD</name>
        <dbReference type="ChEBI" id="CHEBI:57692"/>
    </cofactor>
    <text evidence="14 16">Binds 1 FAD per subunit.</text>
</comment>
<sequence length="469" mass="50698">MSTHFDVVVLGAGPGGYVAAIRSAQLGLKTAIIEERYWGGVCLNVGCIPSKALLRNAELAHIFTKERELFGIQADGEVRFDYGAAFQRSRTVADGRVKGVHYLMKKNGITEFDGRGVFTDPNTLRVESADGLGEPQNVTFDHCIIAAGAHARLLPGTSLSDRVVTYEEQILSERLPESIVIAGAGAIGVEFAYVLHNYGVKVTIVEFLDRMVPLEDAEVSKELSRRYRKLGIDVLTSTRVDGIDDSGEKVQVTVTGKDGAQKVLEADKVMQAIGFAPNVDGYGLEKTGVRLTDRGAIDVDGRCRTSVPHIFAIGDVTAKLMLAHAAESMGIVAAETIADAETMELDYVMIPRATYCQPQIASFGWTEAQAKEQGYDVNVAKFPFTANGKSHGLGDPNGFVKIISDRKYGELLGAHLIGPDVTELLPELTLAQQWDLTVHEVARNVHAHPTLGEAVKEAIHGLAGHMINF</sequence>
<dbReference type="EMBL" id="QTTT01000001">
    <property type="protein sequence ID" value="REE98689.1"/>
    <property type="molecule type" value="Genomic_DNA"/>
</dbReference>
<feature type="active site" description="Proton acceptor" evidence="13">
    <location>
        <position position="448"/>
    </location>
</feature>
<dbReference type="GO" id="GO:0004148">
    <property type="term" value="F:dihydrolipoyl dehydrogenase (NADH) activity"/>
    <property type="evidence" value="ECO:0007669"/>
    <property type="project" value="UniProtKB-EC"/>
</dbReference>
<keyword evidence="10" id="KW-1015">Disulfide bond</keyword>
<evidence type="ECO:0000256" key="4">
    <source>
        <dbReference type="ARBA" id="ARBA00016961"/>
    </source>
</evidence>
<feature type="binding site" evidence="14">
    <location>
        <position position="206"/>
    </location>
    <ligand>
        <name>NAD(+)</name>
        <dbReference type="ChEBI" id="CHEBI:57540"/>
    </ligand>
</feature>
<evidence type="ECO:0000256" key="3">
    <source>
        <dbReference type="ARBA" id="ARBA00012608"/>
    </source>
</evidence>
<dbReference type="NCBIfam" id="TIGR01350">
    <property type="entry name" value="lipoamide_DH"/>
    <property type="match status" value="1"/>
</dbReference>
<dbReference type="PANTHER" id="PTHR22912:SF217">
    <property type="entry name" value="DIHYDROLIPOYL DEHYDROGENASE"/>
    <property type="match status" value="1"/>
</dbReference>
<keyword evidence="11 16" id="KW-0676">Redox-active center</keyword>
<evidence type="ECO:0000256" key="14">
    <source>
        <dbReference type="PIRSR" id="PIRSR000350-3"/>
    </source>
</evidence>
<feature type="binding site" evidence="14">
    <location>
        <position position="51"/>
    </location>
    <ligand>
        <name>FAD</name>
        <dbReference type="ChEBI" id="CHEBI:57692"/>
    </ligand>
</feature>
<comment type="miscellaneous">
    <text evidence="16">The active site is a redox-active disulfide bond.</text>
</comment>
<dbReference type="PRINTS" id="PR00368">
    <property type="entry name" value="FADPNR"/>
</dbReference>
<comment type="caution">
    <text evidence="19">The sequence shown here is derived from an EMBL/GenBank/DDBJ whole genome shotgun (WGS) entry which is preliminary data.</text>
</comment>
<feature type="binding site" evidence="14">
    <location>
        <begin position="321"/>
        <end position="324"/>
    </location>
    <ligand>
        <name>FAD</name>
        <dbReference type="ChEBI" id="CHEBI:57692"/>
    </ligand>
</feature>
<dbReference type="InterPro" id="IPR023753">
    <property type="entry name" value="FAD/NAD-binding_dom"/>
</dbReference>
<evidence type="ECO:0000313" key="20">
    <source>
        <dbReference type="Proteomes" id="UP000256661"/>
    </source>
</evidence>
<dbReference type="AlphaFoldDB" id="A0A3D9SRV1"/>
<evidence type="ECO:0000256" key="15">
    <source>
        <dbReference type="PIRSR" id="PIRSR000350-4"/>
    </source>
</evidence>
<dbReference type="GO" id="GO:0005737">
    <property type="term" value="C:cytoplasm"/>
    <property type="evidence" value="ECO:0007669"/>
    <property type="project" value="UniProtKB-SubCell"/>
</dbReference>
<dbReference type="GO" id="GO:0006103">
    <property type="term" value="P:2-oxoglutarate metabolic process"/>
    <property type="evidence" value="ECO:0007669"/>
    <property type="project" value="TreeGrafter"/>
</dbReference>
<evidence type="ECO:0000256" key="16">
    <source>
        <dbReference type="RuleBase" id="RU003692"/>
    </source>
</evidence>
<dbReference type="PANTHER" id="PTHR22912">
    <property type="entry name" value="DISULFIDE OXIDOREDUCTASE"/>
    <property type="match status" value="1"/>
</dbReference>
<evidence type="ECO:0000256" key="7">
    <source>
        <dbReference type="ARBA" id="ARBA00022827"/>
    </source>
</evidence>
<keyword evidence="5" id="KW-0963">Cytoplasm</keyword>
<dbReference type="RefSeq" id="WP_116024114.1">
    <property type="nucleotide sequence ID" value="NZ_QTTT01000001.1"/>
</dbReference>
<accession>A0A3D9SRV1</accession>
<evidence type="ECO:0000256" key="13">
    <source>
        <dbReference type="PIRSR" id="PIRSR000350-2"/>
    </source>
</evidence>